<reference evidence="3" key="2">
    <citation type="submission" date="2015-04" db="EMBL/GenBank/DDBJ databases">
        <title>A butyrogenic pathway from the amino acid lysine in a human gut commensal.</title>
        <authorList>
            <person name="de Vos W.M."/>
            <person name="Bui N.T.P."/>
            <person name="Plugge C.M."/>
            <person name="Ritari J."/>
        </authorList>
    </citation>
    <scope>NUCLEOTIDE SEQUENCE [LARGE SCALE GENOMIC DNA]</scope>
    <source>
        <strain evidence="3">AF211</strain>
    </source>
</reference>
<evidence type="ECO:0000313" key="2">
    <source>
        <dbReference type="EMBL" id="PVY59543.1"/>
    </source>
</evidence>
<proteinExistence type="predicted"/>
<evidence type="ECO:0000313" key="4">
    <source>
        <dbReference type="Proteomes" id="UP000245778"/>
    </source>
</evidence>
<sequence length="58" mass="6735">MENRTHLSIRMDGELHDKLQYIAAYEGRSMSRQVLHLIAACIRAFEKEHGPIDLEDKP</sequence>
<reference evidence="1 3" key="1">
    <citation type="journal article" date="2015" name="Nat. Commun.">
        <title>Production of butyrate from lysine and the Amadori product fructoselysine by a human gut commensal.</title>
        <authorList>
            <person name="Bui T.P."/>
            <person name="Ritari J."/>
            <person name="Boeren S."/>
            <person name="de Waard P."/>
            <person name="Plugge C.M."/>
            <person name="de Vos W.M."/>
        </authorList>
    </citation>
    <scope>NUCLEOTIDE SEQUENCE [LARGE SCALE GENOMIC DNA]</scope>
    <source>
        <strain evidence="1 3">AF211</strain>
    </source>
</reference>
<evidence type="ECO:0000313" key="3">
    <source>
        <dbReference type="Proteomes" id="UP000064844"/>
    </source>
</evidence>
<dbReference type="EMBL" id="CP011307">
    <property type="protein sequence ID" value="ALP92922.1"/>
    <property type="molecule type" value="Genomic_DNA"/>
</dbReference>
<accession>A0A0S2W0T0</accession>
<reference evidence="2 4" key="3">
    <citation type="submission" date="2018-04" db="EMBL/GenBank/DDBJ databases">
        <title>Genomic Encyclopedia of Type Strains, Phase IV (KMG-IV): sequencing the most valuable type-strain genomes for metagenomic binning, comparative biology and taxonomic classification.</title>
        <authorList>
            <person name="Goeker M."/>
        </authorList>
    </citation>
    <scope>NUCLEOTIDE SEQUENCE [LARGE SCALE GENOMIC DNA]</scope>
    <source>
        <strain evidence="2 4">DSM 26588</strain>
    </source>
</reference>
<dbReference type="EMBL" id="QEKK01000001">
    <property type="protein sequence ID" value="PVY59543.1"/>
    <property type="molecule type" value="Genomic_DNA"/>
</dbReference>
<gene>
    <name evidence="2" type="ORF">C7373_10156</name>
    <name evidence="1" type="ORF">IB211_00527c</name>
</gene>
<dbReference type="GeneID" id="93230755"/>
<dbReference type="Gene3D" id="1.10.1220.10">
    <property type="entry name" value="Met repressor-like"/>
    <property type="match status" value="1"/>
</dbReference>
<dbReference type="KEGG" id="ibu:IB211_00527c"/>
<dbReference type="STRING" id="1297617.IB211_00527c"/>
<dbReference type="GO" id="GO:0006355">
    <property type="term" value="P:regulation of DNA-templated transcription"/>
    <property type="evidence" value="ECO:0007669"/>
    <property type="project" value="InterPro"/>
</dbReference>
<dbReference type="RefSeq" id="WP_165366542.1">
    <property type="nucleotide sequence ID" value="NZ_CALICV010000010.1"/>
</dbReference>
<dbReference type="InterPro" id="IPR013321">
    <property type="entry name" value="Arc_rbn_hlx_hlx"/>
</dbReference>
<keyword evidence="3" id="KW-1185">Reference proteome</keyword>
<organism evidence="1 3">
    <name type="scientific">Intestinimonas butyriciproducens</name>
    <dbReference type="NCBI Taxonomy" id="1297617"/>
    <lineage>
        <taxon>Bacteria</taxon>
        <taxon>Bacillati</taxon>
        <taxon>Bacillota</taxon>
        <taxon>Clostridia</taxon>
        <taxon>Eubacteriales</taxon>
        <taxon>Intestinimonas</taxon>
    </lineage>
</organism>
<dbReference type="Proteomes" id="UP000064844">
    <property type="component" value="Chromosome"/>
</dbReference>
<dbReference type="AlphaFoldDB" id="A0A0S2W0T0"/>
<dbReference type="SUPFAM" id="SSF47598">
    <property type="entry name" value="Ribbon-helix-helix"/>
    <property type="match status" value="1"/>
</dbReference>
<dbReference type="PATRIC" id="fig|1297617.4.peg.535"/>
<evidence type="ECO:0008006" key="5">
    <source>
        <dbReference type="Google" id="ProtNLM"/>
    </source>
</evidence>
<dbReference type="Proteomes" id="UP000245778">
    <property type="component" value="Unassembled WGS sequence"/>
</dbReference>
<name>A0A0S2W0T0_9FIRM</name>
<dbReference type="InterPro" id="IPR010985">
    <property type="entry name" value="Ribbon_hlx_hlx"/>
</dbReference>
<protein>
    <recommendedName>
        <fullName evidence="5">Arc-like DNA binding domain-containing protein</fullName>
    </recommendedName>
</protein>
<evidence type="ECO:0000313" key="1">
    <source>
        <dbReference type="EMBL" id="ALP92922.1"/>
    </source>
</evidence>